<name>A0A0G1D065_9BACT</name>
<gene>
    <name evidence="2" type="ORF">UV33_C0031G0005</name>
</gene>
<comment type="caution">
    <text evidence="2">The sequence shown here is derived from an EMBL/GenBank/DDBJ whole genome shotgun (WGS) entry which is preliminary data.</text>
</comment>
<organism evidence="2 3">
    <name type="scientific">Candidatus Daviesbacteria bacterium GW2011_GWA1_42_6</name>
    <dbReference type="NCBI Taxonomy" id="1618420"/>
    <lineage>
        <taxon>Bacteria</taxon>
        <taxon>Candidatus Daviesiibacteriota</taxon>
    </lineage>
</organism>
<sequence>MDGESGERGMTLQSAHETGLREARRAGSKRIQKVVELAETVMGGEKYAKRIAEYGGKVVQEKFNDIKDRVETRAIEIRDGFMERVDDARDRFASGYERARARTIAKATELGKRATMLGLTPVAKLEEVYANIYKLPAGLEDWLVSRRQPKLDEANRVAAEKMGLYRQQLRQLEGKQKAAPKEAELAIQAAKEARDAAIKAIEEGYKQQVALIEGKRDMVVAGLPFEKATLKKKYREELVPIKEARDLAAQEVEGHKSRARGIRSKVARMNKVRSALASVKASL</sequence>
<proteinExistence type="predicted"/>
<evidence type="ECO:0000313" key="2">
    <source>
        <dbReference type="EMBL" id="KKS64251.1"/>
    </source>
</evidence>
<feature type="region of interest" description="Disordered" evidence="1">
    <location>
        <begin position="1"/>
        <end position="28"/>
    </location>
</feature>
<evidence type="ECO:0000256" key="1">
    <source>
        <dbReference type="SAM" id="MobiDB-lite"/>
    </source>
</evidence>
<dbReference type="EMBL" id="LCEB01000031">
    <property type="protein sequence ID" value="KKS64251.1"/>
    <property type="molecule type" value="Genomic_DNA"/>
</dbReference>
<dbReference type="AlphaFoldDB" id="A0A0G1D065"/>
<dbReference type="Proteomes" id="UP000034135">
    <property type="component" value="Unassembled WGS sequence"/>
</dbReference>
<protein>
    <submittedName>
        <fullName evidence="2">Uncharacterized protein</fullName>
    </submittedName>
</protein>
<accession>A0A0G1D065</accession>
<reference evidence="2 3" key="1">
    <citation type="journal article" date="2015" name="Nature">
        <title>rRNA introns, odd ribosomes, and small enigmatic genomes across a large radiation of phyla.</title>
        <authorList>
            <person name="Brown C.T."/>
            <person name="Hug L.A."/>
            <person name="Thomas B.C."/>
            <person name="Sharon I."/>
            <person name="Castelle C.J."/>
            <person name="Singh A."/>
            <person name="Wilkins M.J."/>
            <person name="Williams K.H."/>
            <person name="Banfield J.F."/>
        </authorList>
    </citation>
    <scope>NUCLEOTIDE SEQUENCE [LARGE SCALE GENOMIC DNA]</scope>
</reference>
<evidence type="ECO:0000313" key="3">
    <source>
        <dbReference type="Proteomes" id="UP000034135"/>
    </source>
</evidence>